<protein>
    <submittedName>
        <fullName evidence="2">Uncharacterized protein</fullName>
    </submittedName>
</protein>
<sequence length="282" mass="30155">MSSTVFSVLALGLASLARAYDHGSTYYFEEQSLVNHTFYQPFKSRGGTDSLKLPVIIWGNGGCDNLGLPYRGFLGEVASHGALIIATGPAFTDPESFVNTGANPQAMTNAIDWVIENAGTGNYAHVDSSRIAVWGHSCGGLETYAAASHDDRVSHMGIFNSGYLQVNQTVAEVPKITKPVLYILGGPDDVAYPNGERDYSNLNSTVPALKLNHNEGHSAGFDSLNAGSTGIAGTRMLQWLLRGNETAKAWFTDAATGWQAPGSTFTDNVHQNLDKIVVTPIQ</sequence>
<dbReference type="Gene3D" id="3.40.50.1820">
    <property type="entry name" value="alpha/beta hydrolase"/>
    <property type="match status" value="1"/>
</dbReference>
<gene>
    <name evidence="2" type="ORF">HYFRA_00013070</name>
</gene>
<feature type="signal peptide" evidence="1">
    <location>
        <begin position="1"/>
        <end position="19"/>
    </location>
</feature>
<comment type="caution">
    <text evidence="2">The sequence shown here is derived from an EMBL/GenBank/DDBJ whole genome shotgun (WGS) entry which is preliminary data.</text>
</comment>
<dbReference type="AlphaFoldDB" id="A0A9N9PXG3"/>
<dbReference type="OrthoDB" id="2141514at2759"/>
<organism evidence="2 3">
    <name type="scientific">Hymenoscyphus fraxineus</name>
    <dbReference type="NCBI Taxonomy" id="746836"/>
    <lineage>
        <taxon>Eukaryota</taxon>
        <taxon>Fungi</taxon>
        <taxon>Dikarya</taxon>
        <taxon>Ascomycota</taxon>
        <taxon>Pezizomycotina</taxon>
        <taxon>Leotiomycetes</taxon>
        <taxon>Helotiales</taxon>
        <taxon>Helotiaceae</taxon>
        <taxon>Hymenoscyphus</taxon>
    </lineage>
</organism>
<evidence type="ECO:0000313" key="2">
    <source>
        <dbReference type="EMBL" id="CAG8959300.1"/>
    </source>
</evidence>
<reference evidence="2" key="1">
    <citation type="submission" date="2021-07" db="EMBL/GenBank/DDBJ databases">
        <authorList>
            <person name="Durling M."/>
        </authorList>
    </citation>
    <scope>NUCLEOTIDE SEQUENCE</scope>
</reference>
<feature type="chain" id="PRO_5040322916" evidence="1">
    <location>
        <begin position="20"/>
        <end position="282"/>
    </location>
</feature>
<dbReference type="InterPro" id="IPR029058">
    <property type="entry name" value="AB_hydrolase_fold"/>
</dbReference>
<dbReference type="PANTHER" id="PTHR33428">
    <property type="entry name" value="CHLOROPHYLLASE-2, CHLOROPLASTIC"/>
    <property type="match status" value="1"/>
</dbReference>
<keyword evidence="3" id="KW-1185">Reference proteome</keyword>
<evidence type="ECO:0000313" key="3">
    <source>
        <dbReference type="Proteomes" id="UP000696280"/>
    </source>
</evidence>
<dbReference type="PANTHER" id="PTHR33428:SF14">
    <property type="entry name" value="CARBOXYLESTERASE TYPE B DOMAIN-CONTAINING PROTEIN"/>
    <property type="match status" value="1"/>
</dbReference>
<name>A0A9N9PXG3_9HELO</name>
<keyword evidence="1" id="KW-0732">Signal</keyword>
<accession>A0A9N9PXG3</accession>
<dbReference type="Proteomes" id="UP000696280">
    <property type="component" value="Unassembled WGS sequence"/>
</dbReference>
<dbReference type="EMBL" id="CAJVRL010000091">
    <property type="protein sequence ID" value="CAG8959300.1"/>
    <property type="molecule type" value="Genomic_DNA"/>
</dbReference>
<dbReference type="SUPFAM" id="SSF53474">
    <property type="entry name" value="alpha/beta-Hydrolases"/>
    <property type="match status" value="1"/>
</dbReference>
<evidence type="ECO:0000256" key="1">
    <source>
        <dbReference type="SAM" id="SignalP"/>
    </source>
</evidence>
<proteinExistence type="predicted"/>